<dbReference type="Pfam" id="PF13578">
    <property type="entry name" value="Methyltransf_24"/>
    <property type="match status" value="1"/>
</dbReference>
<dbReference type="OrthoDB" id="938855at2"/>
<dbReference type="InterPro" id="IPR029063">
    <property type="entry name" value="SAM-dependent_MTases_sf"/>
</dbReference>
<proteinExistence type="predicted"/>
<comment type="caution">
    <text evidence="1">The sequence shown here is derived from an EMBL/GenBank/DDBJ whole genome shotgun (WGS) entry which is preliminary data.</text>
</comment>
<sequence length="230" mass="27073">MSDFFQLKPTVASQLYRDVKAKYYRKFQDRYIAPWMRSKEIDLIGEALHNIQPKRVFEWGAGYSTVFFPQLLQGEFEWTSVEHNTGWATKLKEIIHDPRITVHNILPDDPNFVDKHNEGTLEEFHTYVNMPQGKYDFIFIDGRARAECMKKALNHLSEGGLVILHDANRKHYHTYSHLYPHQVLMKDYHKNRGGVWLGSATRKIEDIVDMEKHHKLWGTHYIIGKASFKS</sequence>
<dbReference type="AlphaFoldDB" id="A0A501W5J1"/>
<dbReference type="GO" id="GO:0008168">
    <property type="term" value="F:methyltransferase activity"/>
    <property type="evidence" value="ECO:0007669"/>
    <property type="project" value="UniProtKB-KW"/>
</dbReference>
<dbReference type="SUPFAM" id="SSF53335">
    <property type="entry name" value="S-adenosyl-L-methionine-dependent methyltransferases"/>
    <property type="match status" value="1"/>
</dbReference>
<keyword evidence="1" id="KW-0489">Methyltransferase</keyword>
<accession>A0A501W5J1</accession>
<keyword evidence="2" id="KW-1185">Reference proteome</keyword>
<name>A0A501W5J1_9BACT</name>
<gene>
    <name evidence="1" type="ORF">FJM65_11305</name>
</gene>
<organism evidence="1 2">
    <name type="scientific">Pontibacter mangrovi</name>
    <dbReference type="NCBI Taxonomy" id="2589816"/>
    <lineage>
        <taxon>Bacteria</taxon>
        <taxon>Pseudomonadati</taxon>
        <taxon>Bacteroidota</taxon>
        <taxon>Cytophagia</taxon>
        <taxon>Cytophagales</taxon>
        <taxon>Hymenobacteraceae</taxon>
        <taxon>Pontibacter</taxon>
    </lineage>
</organism>
<reference evidence="1 2" key="1">
    <citation type="submission" date="2019-06" db="EMBL/GenBank/DDBJ databases">
        <title>A novel bacterium of genus Pontibacter, isolated from marine sediment.</title>
        <authorList>
            <person name="Huang H."/>
            <person name="Mo K."/>
            <person name="Hu Y."/>
        </authorList>
    </citation>
    <scope>NUCLEOTIDE SEQUENCE [LARGE SCALE GENOMIC DNA]</scope>
    <source>
        <strain evidence="1 2">HB172049</strain>
    </source>
</reference>
<dbReference type="GO" id="GO:0032259">
    <property type="term" value="P:methylation"/>
    <property type="evidence" value="ECO:0007669"/>
    <property type="project" value="UniProtKB-KW"/>
</dbReference>
<dbReference type="RefSeq" id="WP_140621625.1">
    <property type="nucleotide sequence ID" value="NZ_VFRQ01000005.1"/>
</dbReference>
<dbReference type="Proteomes" id="UP000316727">
    <property type="component" value="Unassembled WGS sequence"/>
</dbReference>
<dbReference type="Gene3D" id="3.40.50.150">
    <property type="entry name" value="Vaccinia Virus protein VP39"/>
    <property type="match status" value="1"/>
</dbReference>
<protein>
    <submittedName>
        <fullName evidence="1">Class I SAM-dependent methyltransferase</fullName>
    </submittedName>
</protein>
<evidence type="ECO:0000313" key="2">
    <source>
        <dbReference type="Proteomes" id="UP000316727"/>
    </source>
</evidence>
<evidence type="ECO:0000313" key="1">
    <source>
        <dbReference type="EMBL" id="TPE44002.1"/>
    </source>
</evidence>
<dbReference type="EMBL" id="VFRQ01000005">
    <property type="protein sequence ID" value="TPE44002.1"/>
    <property type="molecule type" value="Genomic_DNA"/>
</dbReference>
<keyword evidence="1" id="KW-0808">Transferase</keyword>